<dbReference type="GO" id="GO:0006777">
    <property type="term" value="P:Mo-molybdopterin cofactor biosynthetic process"/>
    <property type="evidence" value="ECO:0007669"/>
    <property type="project" value="UniProtKB-UniRule"/>
</dbReference>
<dbReference type="SUPFAM" id="SSF55040">
    <property type="entry name" value="Molybdenum cofactor biosynthesis protein C, MoaC"/>
    <property type="match status" value="1"/>
</dbReference>
<feature type="binding site" evidence="6">
    <location>
        <begin position="74"/>
        <end position="76"/>
    </location>
    <ligand>
        <name>substrate</name>
    </ligand>
</feature>
<comment type="subunit">
    <text evidence="6">Homohexamer; trimer of dimers.</text>
</comment>
<comment type="similarity">
    <text evidence="6">Belongs to the MoaC family.</text>
</comment>
<feature type="binding site" evidence="6">
    <location>
        <begin position="112"/>
        <end position="113"/>
    </location>
    <ligand>
        <name>substrate</name>
    </ligand>
</feature>
<dbReference type="UniPathway" id="UPA00344"/>
<evidence type="ECO:0000256" key="6">
    <source>
        <dbReference type="HAMAP-Rule" id="MF_01224"/>
    </source>
</evidence>
<evidence type="ECO:0000256" key="4">
    <source>
        <dbReference type="ARBA" id="ARBA00023150"/>
    </source>
</evidence>
<dbReference type="HAMAP" id="MF_01224_B">
    <property type="entry name" value="MoaC_B"/>
    <property type="match status" value="1"/>
</dbReference>
<proteinExistence type="inferred from homology"/>
<dbReference type="Proteomes" id="UP000242329">
    <property type="component" value="Unassembled WGS sequence"/>
</dbReference>
<protein>
    <recommendedName>
        <fullName evidence="3 6">Cyclic pyranopterin monophosphate synthase</fullName>
        <ecNumber evidence="3 6">4.6.1.17</ecNumber>
    </recommendedName>
    <alternativeName>
        <fullName evidence="6">Molybdenum cofactor biosynthesis protein C</fullName>
    </alternativeName>
</protein>
<dbReference type="GO" id="GO:0061799">
    <property type="term" value="F:cyclic pyranopterin monophosphate synthase activity"/>
    <property type="evidence" value="ECO:0007669"/>
    <property type="project" value="UniProtKB-UniRule"/>
</dbReference>
<dbReference type="Pfam" id="PF01967">
    <property type="entry name" value="MoaC"/>
    <property type="match status" value="1"/>
</dbReference>
<evidence type="ECO:0000256" key="5">
    <source>
        <dbReference type="ARBA" id="ARBA00023239"/>
    </source>
</evidence>
<evidence type="ECO:0000313" key="9">
    <source>
        <dbReference type="Proteomes" id="UP000242329"/>
    </source>
</evidence>
<evidence type="ECO:0000256" key="2">
    <source>
        <dbReference type="ARBA" id="ARBA00005046"/>
    </source>
</evidence>
<dbReference type="PANTHER" id="PTHR22960">
    <property type="entry name" value="MOLYBDOPTERIN COFACTOR SYNTHESIS PROTEIN A"/>
    <property type="match status" value="1"/>
</dbReference>
<name>A0A1M5JDZ3_9FIRM</name>
<dbReference type="RefSeq" id="WP_073088828.1">
    <property type="nucleotide sequence ID" value="NZ_FQWY01000002.1"/>
</dbReference>
<dbReference type="EMBL" id="FQWY01000002">
    <property type="protein sequence ID" value="SHG38767.1"/>
    <property type="molecule type" value="Genomic_DNA"/>
</dbReference>
<dbReference type="PANTHER" id="PTHR22960:SF29">
    <property type="entry name" value="CYCLIC PYRANOPTERIN MONOPHOSPHATE SYNTHASE"/>
    <property type="match status" value="1"/>
</dbReference>
<evidence type="ECO:0000256" key="3">
    <source>
        <dbReference type="ARBA" id="ARBA00012575"/>
    </source>
</evidence>
<evidence type="ECO:0000259" key="7">
    <source>
        <dbReference type="Pfam" id="PF01967"/>
    </source>
</evidence>
<organism evidence="8 9">
    <name type="scientific">Thermosyntropha lipolytica DSM 11003</name>
    <dbReference type="NCBI Taxonomy" id="1123382"/>
    <lineage>
        <taxon>Bacteria</taxon>
        <taxon>Bacillati</taxon>
        <taxon>Bacillota</taxon>
        <taxon>Clostridia</taxon>
        <taxon>Eubacteriales</taxon>
        <taxon>Syntrophomonadaceae</taxon>
        <taxon>Thermosyntropha</taxon>
    </lineage>
</organism>
<dbReference type="AlphaFoldDB" id="A0A1M5JDZ3"/>
<keyword evidence="5 6" id="KW-0456">Lyase</keyword>
<accession>A0A1M5JDZ3</accession>
<comment type="pathway">
    <text evidence="2 6">Cofactor biosynthesis; molybdopterin biosynthesis.</text>
</comment>
<dbReference type="Gene3D" id="3.30.70.640">
    <property type="entry name" value="Molybdopterin cofactor biosynthesis C (MoaC) domain"/>
    <property type="match status" value="1"/>
</dbReference>
<evidence type="ECO:0000313" key="8">
    <source>
        <dbReference type="EMBL" id="SHG38767.1"/>
    </source>
</evidence>
<keyword evidence="4 6" id="KW-0501">Molybdenum cofactor biosynthesis</keyword>
<reference evidence="9" key="1">
    <citation type="submission" date="2016-11" db="EMBL/GenBank/DDBJ databases">
        <authorList>
            <person name="Varghese N."/>
            <person name="Submissions S."/>
        </authorList>
    </citation>
    <scope>NUCLEOTIDE SEQUENCE [LARGE SCALE GENOMIC DNA]</scope>
    <source>
        <strain evidence="9">DSM 11003</strain>
    </source>
</reference>
<feature type="active site" evidence="6">
    <location>
        <position position="127"/>
    </location>
</feature>
<dbReference type="InterPro" id="IPR002820">
    <property type="entry name" value="Mopterin_CF_biosynth-C_dom"/>
</dbReference>
<sequence length="159" mass="17373">MDFTHLNEQGRAKMVDVTHKEDTKRLAVAQARIVMNKETLEKIKSGGIKKGDVLAVAQVAGIMGAKKTADLIPMCHPLFITGVDINFTLDEEKSEIIITSEVKTTGKTGVEMEALTAVSVAALTIYDMCKAVDRWMKITDIKLVEKMGGKSGHLLREGD</sequence>
<dbReference type="OrthoDB" id="9794429at2"/>
<dbReference type="InterPro" id="IPR050105">
    <property type="entry name" value="MoCo_biosynth_MoaA/MoaC"/>
</dbReference>
<evidence type="ECO:0000256" key="1">
    <source>
        <dbReference type="ARBA" id="ARBA00001637"/>
    </source>
</evidence>
<comment type="catalytic activity">
    <reaction evidence="1 6">
        <text>(8S)-3',8-cyclo-7,8-dihydroguanosine 5'-triphosphate = cyclic pyranopterin phosphate + diphosphate</text>
        <dbReference type="Rhea" id="RHEA:49580"/>
        <dbReference type="ChEBI" id="CHEBI:33019"/>
        <dbReference type="ChEBI" id="CHEBI:59648"/>
        <dbReference type="ChEBI" id="CHEBI:131766"/>
        <dbReference type="EC" id="4.6.1.17"/>
    </reaction>
</comment>
<dbReference type="NCBIfam" id="TIGR00581">
    <property type="entry name" value="moaC"/>
    <property type="match status" value="1"/>
</dbReference>
<dbReference type="NCBIfam" id="NF006870">
    <property type="entry name" value="PRK09364.1"/>
    <property type="match status" value="1"/>
</dbReference>
<dbReference type="EC" id="4.6.1.17" evidence="3 6"/>
<keyword evidence="9" id="KW-1185">Reference proteome</keyword>
<comment type="function">
    <text evidence="6">Catalyzes the conversion of (8S)-3',8-cyclo-7,8-dihydroguanosine 5'-triphosphate to cyclic pyranopterin monophosphate (cPMP).</text>
</comment>
<feature type="domain" description="Molybdopterin cofactor biosynthesis C (MoaC)" evidence="7">
    <location>
        <begin position="14"/>
        <end position="149"/>
    </location>
</feature>
<dbReference type="STRING" id="1123382.SAMN02745221_00079"/>
<dbReference type="CDD" id="cd01420">
    <property type="entry name" value="MoaC_PE"/>
    <property type="match status" value="1"/>
</dbReference>
<dbReference type="InterPro" id="IPR023045">
    <property type="entry name" value="MoaC"/>
</dbReference>
<gene>
    <name evidence="6" type="primary">moaC</name>
    <name evidence="8" type="ORF">SAMN02745221_00079</name>
</gene>
<dbReference type="InterPro" id="IPR036522">
    <property type="entry name" value="MoaC_sf"/>
</dbReference>
<dbReference type="InterPro" id="IPR047594">
    <property type="entry name" value="MoaC_bact/euk"/>
</dbReference>